<evidence type="ECO:0000313" key="1">
    <source>
        <dbReference type="EMBL" id="ANW12266.1"/>
    </source>
</evidence>
<name>A0A1B1V5I1_9ABAC</name>
<dbReference type="InterPro" id="IPR008562">
    <property type="entry name" value="AcMNPV_C42"/>
</dbReference>
<accession>A0A1B1V5I1</accession>
<protein>
    <submittedName>
        <fullName evidence="1">C101</fullName>
    </submittedName>
</protein>
<gene>
    <name evidence="1" type="primary">masp1.33</name>
</gene>
<sequence length="382" mass="42921">MSAAAIFLEIERLKNKIDRDMQMAIWTRFFPLLVNPNDSINLTLAEFQEFIVTVAQLSVAHNIENNVAITSQFVHPGNAAQVEQTSVHAQQQPSGPARGIFNLYPNRTVTAAAATSSKDINAAMYRKSCQKLLQYYTLSNTTLTDFKVGDLVGCMMYLSQTPQYRPLYLLLETSFDDEHECMPNLAPDQVQHLIDLLRSLLDLPSSLIDFNNLKILKTTVGKAMNYPLTRFPRIILMPGPNRSKDRSCTLKDLIIERSSLIHQLESQQCINEDSKIPYCDDESFINEILKSIDAFPVHRMFYNAVNSIFYTTMENYAVANCTFDINDYNNIYKINSNDYNEMCGGGVGGGVSGEYTDSLNISLSKNGGGGSSMLTKKRKYTN</sequence>
<reference evidence="1" key="1">
    <citation type="submission" date="2016-01" db="EMBL/GenBank/DDBJ databases">
        <authorList>
            <person name="Oliw E.H."/>
        </authorList>
    </citation>
    <scope>NUCLEOTIDE SEQUENCE</scope>
    <source>
        <strain evidence="1">164</strain>
    </source>
</reference>
<organism evidence="1">
    <name type="scientific">Malacosoma sp. alphabaculovirus</name>
    <dbReference type="NCBI Taxonomy" id="1881632"/>
    <lineage>
        <taxon>Viruses</taxon>
        <taxon>Viruses incertae sedis</taxon>
        <taxon>Naldaviricetes</taxon>
        <taxon>Lefavirales</taxon>
        <taxon>Baculoviridae</taxon>
        <taxon>Alphabaculovirus</taxon>
    </lineage>
</organism>
<proteinExistence type="predicted"/>
<dbReference type="Pfam" id="PF05815">
    <property type="entry name" value="AcMNPV_Orf101"/>
    <property type="match status" value="1"/>
</dbReference>
<dbReference type="EMBL" id="KU659593">
    <property type="protein sequence ID" value="ANW12266.1"/>
    <property type="molecule type" value="Genomic_DNA"/>
</dbReference>